<feature type="compositionally biased region" description="Low complexity" evidence="3">
    <location>
        <begin position="1"/>
        <end position="19"/>
    </location>
</feature>
<keyword evidence="1" id="KW-0343">GTPase activation</keyword>
<dbReference type="InterPro" id="IPR045913">
    <property type="entry name" value="TBC20/Gyp8-like"/>
</dbReference>
<dbReference type="SMART" id="SM00164">
    <property type="entry name" value="TBC"/>
    <property type="match status" value="1"/>
</dbReference>
<dbReference type="FunFam" id="1.10.8.1310:FF:000001">
    <property type="entry name" value="TBC1 domain family, member 20"/>
    <property type="match status" value="1"/>
</dbReference>
<evidence type="ECO:0000256" key="3">
    <source>
        <dbReference type="SAM" id="MobiDB-lite"/>
    </source>
</evidence>
<protein>
    <recommendedName>
        <fullName evidence="4">Rab-GAP TBC domain-containing protein</fullName>
    </recommendedName>
</protein>
<evidence type="ECO:0000256" key="2">
    <source>
        <dbReference type="SAM" id="Coils"/>
    </source>
</evidence>
<dbReference type="GO" id="GO:0005096">
    <property type="term" value="F:GTPase activator activity"/>
    <property type="evidence" value="ECO:0007669"/>
    <property type="project" value="UniProtKB-KW"/>
</dbReference>
<evidence type="ECO:0000259" key="4">
    <source>
        <dbReference type="PROSITE" id="PS50086"/>
    </source>
</evidence>
<evidence type="ECO:0000256" key="1">
    <source>
        <dbReference type="ARBA" id="ARBA00022468"/>
    </source>
</evidence>
<dbReference type="InterPro" id="IPR000195">
    <property type="entry name" value="Rab-GAP-TBC_dom"/>
</dbReference>
<dbReference type="PANTHER" id="PTHR20913:SF7">
    <property type="entry name" value="RE60063P"/>
    <property type="match status" value="1"/>
</dbReference>
<organism evidence="5 6">
    <name type="scientific">Penicillium cinerascens</name>
    <dbReference type="NCBI Taxonomy" id="70096"/>
    <lineage>
        <taxon>Eukaryota</taxon>
        <taxon>Fungi</taxon>
        <taxon>Dikarya</taxon>
        <taxon>Ascomycota</taxon>
        <taxon>Pezizomycotina</taxon>
        <taxon>Eurotiomycetes</taxon>
        <taxon>Eurotiomycetidae</taxon>
        <taxon>Eurotiales</taxon>
        <taxon>Aspergillaceae</taxon>
        <taxon>Penicillium</taxon>
    </lineage>
</organism>
<dbReference type="OrthoDB" id="206700at2759"/>
<dbReference type="SUPFAM" id="SSF47923">
    <property type="entry name" value="Ypt/Rab-GAP domain of gyp1p"/>
    <property type="match status" value="2"/>
</dbReference>
<evidence type="ECO:0000313" key="5">
    <source>
        <dbReference type="EMBL" id="KAJ5219178.1"/>
    </source>
</evidence>
<dbReference type="GO" id="GO:0006888">
    <property type="term" value="P:endoplasmic reticulum to Golgi vesicle-mediated transport"/>
    <property type="evidence" value="ECO:0007669"/>
    <property type="project" value="TreeGrafter"/>
</dbReference>
<sequence length="419" mass="47675">MESPSMKQRSGSSSGASVSTADEKNTDMSTNQPAESLESKQKAKARAEKAEAIRRACDTRDIVTLISCATAEGGLLDDELRRRAWPILLQCDEGTRLDNPKPLIDLSRHADEDQVQLDVDRSFVYYPSAPADELSEKKEQLSDLITQILRNHPMLCYFQGYHDIVQVLLLVLGKQKALPAMTQLSLFRIRDYMLPSLSPAVKHLQLIPAIIETVDPELRRHLSTIQPFFALAATLTLYAHDIQEYSDIARLFDYLLAREPVVAIYLFAAIILSRKKELLEIPLEEPEMLHFKLSKLPCPLDLDGHILSAEQLFKDHPPESLPFGAWKRIPSCSVLKTSRDVYHKYTVEEAERLFEQQTRQLRNEERRKQALEFAWKHRRAVASVTMAIMIGAASIYIRKKGLDTSIWSYVGWLQGVFKS</sequence>
<dbReference type="EMBL" id="JAPQKR010000004">
    <property type="protein sequence ID" value="KAJ5219178.1"/>
    <property type="molecule type" value="Genomic_DNA"/>
</dbReference>
<comment type="caution">
    <text evidence="5">The sequence shown here is derived from an EMBL/GenBank/DDBJ whole genome shotgun (WGS) entry which is preliminary data.</text>
</comment>
<dbReference type="AlphaFoldDB" id="A0A9W9NG70"/>
<dbReference type="Proteomes" id="UP001150904">
    <property type="component" value="Unassembled WGS sequence"/>
</dbReference>
<dbReference type="Gene3D" id="1.10.472.80">
    <property type="entry name" value="Ypt/Rab-GAP domain of gyp1p, domain 3"/>
    <property type="match status" value="1"/>
</dbReference>
<accession>A0A9W9NG70</accession>
<feature type="region of interest" description="Disordered" evidence="3">
    <location>
        <begin position="1"/>
        <end position="43"/>
    </location>
</feature>
<gene>
    <name evidence="5" type="ORF">N7498_001277</name>
</gene>
<evidence type="ECO:0000313" key="6">
    <source>
        <dbReference type="Proteomes" id="UP001150904"/>
    </source>
</evidence>
<reference evidence="5" key="1">
    <citation type="submission" date="2022-12" db="EMBL/GenBank/DDBJ databases">
        <authorList>
            <person name="Petersen C."/>
        </authorList>
    </citation>
    <scope>NUCLEOTIDE SEQUENCE</scope>
    <source>
        <strain evidence="5">IBT 15544</strain>
    </source>
</reference>
<keyword evidence="2" id="KW-0175">Coiled coil</keyword>
<dbReference type="Pfam" id="PF00566">
    <property type="entry name" value="RabGAP-TBC"/>
    <property type="match status" value="1"/>
</dbReference>
<dbReference type="Gene3D" id="1.10.8.1310">
    <property type="match status" value="1"/>
</dbReference>
<dbReference type="RefSeq" id="XP_058313751.1">
    <property type="nucleotide sequence ID" value="XM_058448340.1"/>
</dbReference>
<proteinExistence type="predicted"/>
<reference evidence="5" key="2">
    <citation type="journal article" date="2023" name="IMA Fungus">
        <title>Comparative genomic study of the Penicillium genus elucidates a diverse pangenome and 15 lateral gene transfer events.</title>
        <authorList>
            <person name="Petersen C."/>
            <person name="Sorensen T."/>
            <person name="Nielsen M.R."/>
            <person name="Sondergaard T.E."/>
            <person name="Sorensen J.L."/>
            <person name="Fitzpatrick D.A."/>
            <person name="Frisvad J.C."/>
            <person name="Nielsen K.L."/>
        </authorList>
    </citation>
    <scope>NUCLEOTIDE SEQUENCE</scope>
    <source>
        <strain evidence="5">IBT 15544</strain>
    </source>
</reference>
<dbReference type="GO" id="GO:0005789">
    <property type="term" value="C:endoplasmic reticulum membrane"/>
    <property type="evidence" value="ECO:0007669"/>
    <property type="project" value="TreeGrafter"/>
</dbReference>
<keyword evidence="6" id="KW-1185">Reference proteome</keyword>
<dbReference type="PANTHER" id="PTHR20913">
    <property type="entry name" value="TBC1 DOMAIN FAMILY MEMBER 20/GTPASE"/>
    <property type="match status" value="1"/>
</dbReference>
<name>A0A9W9NG70_9EURO</name>
<feature type="coiled-coil region" evidence="2">
    <location>
        <begin position="347"/>
        <end position="374"/>
    </location>
</feature>
<dbReference type="GeneID" id="83175640"/>
<dbReference type="FunFam" id="1.10.472.80:FF:000060">
    <property type="entry name" value="TBC domain protein, putative"/>
    <property type="match status" value="1"/>
</dbReference>
<feature type="domain" description="Rab-GAP TBC" evidence="4">
    <location>
        <begin position="75"/>
        <end position="259"/>
    </location>
</feature>
<dbReference type="InterPro" id="IPR035969">
    <property type="entry name" value="Rab-GAP_TBC_sf"/>
</dbReference>
<dbReference type="PROSITE" id="PS50086">
    <property type="entry name" value="TBC_RABGAP"/>
    <property type="match status" value="1"/>
</dbReference>